<gene>
    <name evidence="1" type="ORF">GCM10017581_071870</name>
</gene>
<evidence type="ECO:0000313" key="2">
    <source>
        <dbReference type="Proteomes" id="UP001143480"/>
    </source>
</evidence>
<keyword evidence="2" id="KW-1185">Reference proteome</keyword>
<dbReference type="AlphaFoldDB" id="A0A9W6NPS9"/>
<reference evidence="1" key="2">
    <citation type="submission" date="2023-01" db="EMBL/GenBank/DDBJ databases">
        <authorList>
            <person name="Sun Q."/>
            <person name="Evtushenko L."/>
        </authorList>
    </citation>
    <scope>NUCLEOTIDE SEQUENCE</scope>
    <source>
        <strain evidence="1">VKM Ac-1321</strain>
    </source>
</reference>
<dbReference type="EMBL" id="BSFP01000058">
    <property type="protein sequence ID" value="GLL05440.1"/>
    <property type="molecule type" value="Genomic_DNA"/>
</dbReference>
<reference evidence="1" key="1">
    <citation type="journal article" date="2014" name="Int. J. Syst. Evol. Microbiol.">
        <title>Complete genome sequence of Corynebacterium casei LMG S-19264T (=DSM 44701T), isolated from a smear-ripened cheese.</title>
        <authorList>
            <consortium name="US DOE Joint Genome Institute (JGI-PGF)"/>
            <person name="Walter F."/>
            <person name="Albersmeier A."/>
            <person name="Kalinowski J."/>
            <person name="Ruckert C."/>
        </authorList>
    </citation>
    <scope>NUCLEOTIDE SEQUENCE</scope>
    <source>
        <strain evidence="1">VKM Ac-1321</strain>
    </source>
</reference>
<evidence type="ECO:0000313" key="1">
    <source>
        <dbReference type="EMBL" id="GLL05440.1"/>
    </source>
</evidence>
<proteinExistence type="predicted"/>
<evidence type="ECO:0008006" key="3">
    <source>
        <dbReference type="Google" id="ProtNLM"/>
    </source>
</evidence>
<protein>
    <recommendedName>
        <fullName evidence="3">Helix-turn-helix domain-containing protein</fullName>
    </recommendedName>
</protein>
<name>A0A9W6NPS9_9ACTN</name>
<sequence length="51" mass="5441">MNLKEWAAVTGISYATARRRYESGTLPVPTYRIGRLIMVGGPVTGETSGVG</sequence>
<comment type="caution">
    <text evidence="1">The sequence shown here is derived from an EMBL/GenBank/DDBJ whole genome shotgun (WGS) entry which is preliminary data.</text>
</comment>
<accession>A0A9W6NPS9</accession>
<organism evidence="1 2">
    <name type="scientific">Dactylosporangium matsuzakiense</name>
    <dbReference type="NCBI Taxonomy" id="53360"/>
    <lineage>
        <taxon>Bacteria</taxon>
        <taxon>Bacillati</taxon>
        <taxon>Actinomycetota</taxon>
        <taxon>Actinomycetes</taxon>
        <taxon>Micromonosporales</taxon>
        <taxon>Micromonosporaceae</taxon>
        <taxon>Dactylosporangium</taxon>
    </lineage>
</organism>
<dbReference type="Proteomes" id="UP001143480">
    <property type="component" value="Unassembled WGS sequence"/>
</dbReference>